<keyword evidence="4" id="KW-1185">Reference proteome</keyword>
<dbReference type="PROSITE" id="PS51257">
    <property type="entry name" value="PROKAR_LIPOPROTEIN"/>
    <property type="match status" value="1"/>
</dbReference>
<evidence type="ECO:0000256" key="1">
    <source>
        <dbReference type="SAM" id="SignalP"/>
    </source>
</evidence>
<evidence type="ECO:0000313" key="3">
    <source>
        <dbReference type="EMBL" id="NZA01585.1"/>
    </source>
</evidence>
<dbReference type="Proteomes" id="UP000589716">
    <property type="component" value="Unassembled WGS sequence"/>
</dbReference>
<comment type="caution">
    <text evidence="3">The sequence shown here is derived from an EMBL/GenBank/DDBJ whole genome shotgun (WGS) entry which is preliminary data.</text>
</comment>
<dbReference type="RefSeq" id="WP_180550042.1">
    <property type="nucleotide sequence ID" value="NZ_JACCKX010000001.1"/>
</dbReference>
<gene>
    <name evidence="3" type="primary">yaiO</name>
    <name evidence="3" type="ORF">H0I39_07085</name>
</gene>
<dbReference type="EMBL" id="JACCKX010000001">
    <property type="protein sequence ID" value="NZA01585.1"/>
    <property type="molecule type" value="Genomic_DNA"/>
</dbReference>
<reference evidence="3 4" key="1">
    <citation type="submission" date="2020-07" db="EMBL/GenBank/DDBJ databases">
        <authorList>
            <person name="Maaloum M."/>
        </authorList>
    </citation>
    <scope>NUCLEOTIDE SEQUENCE [LARGE SCALE GENOMIC DNA]</scope>
    <source>
        <strain evidence="3 4">GCS-AN-3</strain>
    </source>
</reference>
<evidence type="ECO:0000259" key="2">
    <source>
        <dbReference type="Pfam" id="PF19413"/>
    </source>
</evidence>
<protein>
    <submittedName>
        <fullName evidence="3">YaiO family outer membrane beta-barrel protein</fullName>
    </submittedName>
</protein>
<dbReference type="NCBIfam" id="TIGR04390">
    <property type="entry name" value="OMP_YaiO_dom"/>
    <property type="match status" value="1"/>
</dbReference>
<accession>A0A853IRQ8</accession>
<dbReference type="Pfam" id="PF19413">
    <property type="entry name" value="YaiO"/>
    <property type="match status" value="1"/>
</dbReference>
<keyword evidence="1" id="KW-0732">Signal</keyword>
<feature type="signal peptide" evidence="1">
    <location>
        <begin position="1"/>
        <end position="23"/>
    </location>
</feature>
<dbReference type="InterPro" id="IPR011990">
    <property type="entry name" value="TPR-like_helical_dom_sf"/>
</dbReference>
<dbReference type="AlphaFoldDB" id="A0A853IRQ8"/>
<sequence length="340" mass="36954">MTRALLAGLLGWALLACSGTAMAAPSGEQLESDARQRLSVHPDDEAARFDLARALSWQQRWDEAQPIYDELLARAPDNTDYLLGMAQVWRGRGQPRAALPLLGRARALAPAYQDVWRAEISALLETGDPALRDQARTLRERARHAFAQSGWLFPALDKPAAEVALGRLARAGLTGARRTVVELSGSHDALNGGRGDWQVVQLALEQHLGERRLVYGSVEHGRRFGLRDDFAQLGGLVPLAPLTTLQIEGAFSPTHRVRPSNRLLVQLQHALPRGWEIGAGARIARYDSGSSYQANMGSNTIGASNGLATRCSWERPRARVRPSRTACNGPTTAPTATGWA</sequence>
<dbReference type="SUPFAM" id="SSF48452">
    <property type="entry name" value="TPR-like"/>
    <property type="match status" value="1"/>
</dbReference>
<dbReference type="Gene3D" id="1.25.40.10">
    <property type="entry name" value="Tetratricopeptide repeat domain"/>
    <property type="match status" value="1"/>
</dbReference>
<feature type="chain" id="PRO_5032387701" evidence="1">
    <location>
        <begin position="24"/>
        <end position="340"/>
    </location>
</feature>
<organism evidence="3 4">
    <name type="scientific">Ottowia beijingensis</name>
    <dbReference type="NCBI Taxonomy" id="1207057"/>
    <lineage>
        <taxon>Bacteria</taxon>
        <taxon>Pseudomonadati</taxon>
        <taxon>Pseudomonadota</taxon>
        <taxon>Betaproteobacteria</taxon>
        <taxon>Burkholderiales</taxon>
        <taxon>Comamonadaceae</taxon>
        <taxon>Ottowia</taxon>
    </lineage>
</organism>
<evidence type="ECO:0000313" key="4">
    <source>
        <dbReference type="Proteomes" id="UP000589716"/>
    </source>
</evidence>
<name>A0A853IRQ8_9BURK</name>
<dbReference type="Pfam" id="PF14559">
    <property type="entry name" value="TPR_19"/>
    <property type="match status" value="1"/>
</dbReference>
<feature type="domain" description="YaiO beta-barrel" evidence="2">
    <location>
        <begin position="181"/>
        <end position="293"/>
    </location>
</feature>
<dbReference type="InterPro" id="IPR030887">
    <property type="entry name" value="Beta-barrel_YaiO"/>
</dbReference>
<proteinExistence type="predicted"/>